<name>A0ABQ8M2K2_LABRO</name>
<evidence type="ECO:0000313" key="3">
    <source>
        <dbReference type="Proteomes" id="UP000830375"/>
    </source>
</evidence>
<organism evidence="2 3">
    <name type="scientific">Labeo rohita</name>
    <name type="common">Indian major carp</name>
    <name type="synonym">Cyprinus rohita</name>
    <dbReference type="NCBI Taxonomy" id="84645"/>
    <lineage>
        <taxon>Eukaryota</taxon>
        <taxon>Metazoa</taxon>
        <taxon>Chordata</taxon>
        <taxon>Craniata</taxon>
        <taxon>Vertebrata</taxon>
        <taxon>Euteleostomi</taxon>
        <taxon>Actinopterygii</taxon>
        <taxon>Neopterygii</taxon>
        <taxon>Teleostei</taxon>
        <taxon>Ostariophysi</taxon>
        <taxon>Cypriniformes</taxon>
        <taxon>Cyprinidae</taxon>
        <taxon>Labeoninae</taxon>
        <taxon>Labeonini</taxon>
        <taxon>Labeo</taxon>
    </lineage>
</organism>
<dbReference type="EMBL" id="JACTAM010000014">
    <property type="protein sequence ID" value="KAI2657115.1"/>
    <property type="molecule type" value="Genomic_DNA"/>
</dbReference>
<keyword evidence="3" id="KW-1185">Reference proteome</keyword>
<reference evidence="2 3" key="1">
    <citation type="submission" date="2022-01" db="EMBL/GenBank/DDBJ databases">
        <title>A high-quality chromosome-level genome assembly of rohu carp, Labeo rohita.</title>
        <authorList>
            <person name="Arick M.A. II"/>
            <person name="Hsu C.-Y."/>
            <person name="Magbanua Z."/>
            <person name="Pechanova O."/>
            <person name="Grover C."/>
            <person name="Miller E."/>
            <person name="Thrash A."/>
            <person name="Ezzel L."/>
            <person name="Alam S."/>
            <person name="Benzie J."/>
            <person name="Hamilton M."/>
            <person name="Karsi A."/>
            <person name="Lawrence M.L."/>
            <person name="Peterson D.G."/>
        </authorList>
    </citation>
    <scope>NUCLEOTIDE SEQUENCE [LARGE SCALE GENOMIC DNA]</scope>
    <source>
        <strain evidence="3">BAU-BD-2019</strain>
        <tissue evidence="2">Blood</tissue>
    </source>
</reference>
<feature type="compositionally biased region" description="Basic and acidic residues" evidence="1">
    <location>
        <begin position="1"/>
        <end position="14"/>
    </location>
</feature>
<evidence type="ECO:0000256" key="1">
    <source>
        <dbReference type="SAM" id="MobiDB-lite"/>
    </source>
</evidence>
<evidence type="ECO:0000313" key="2">
    <source>
        <dbReference type="EMBL" id="KAI2657115.1"/>
    </source>
</evidence>
<gene>
    <name evidence="2" type="ORF">H4Q32_021192</name>
</gene>
<sequence>MFDNKVREETRNVTRDPLSQLPSSITLHRDRRSARLATRSPQRRGLTSLPPVRLPVSSPASSYHLTMPIYPPHGNPAQDPALERWVAAAGINEPRSRPSSHRSKTSLAPRFCSIFHRGSSGRSAACSQASSSRSSR</sequence>
<feature type="region of interest" description="Disordered" evidence="1">
    <location>
        <begin position="117"/>
        <end position="136"/>
    </location>
</feature>
<proteinExistence type="predicted"/>
<comment type="caution">
    <text evidence="2">The sequence shown here is derived from an EMBL/GenBank/DDBJ whole genome shotgun (WGS) entry which is preliminary data.</text>
</comment>
<protein>
    <submittedName>
        <fullName evidence="2">Carbamoyl-phosphate synthase small chain</fullName>
    </submittedName>
</protein>
<accession>A0ABQ8M2K2</accession>
<feature type="region of interest" description="Disordered" evidence="1">
    <location>
        <begin position="1"/>
        <end position="55"/>
    </location>
</feature>
<dbReference type="Proteomes" id="UP000830375">
    <property type="component" value="Unassembled WGS sequence"/>
</dbReference>